<protein>
    <submittedName>
        <fullName evidence="1">Uncharacterized protein</fullName>
    </submittedName>
</protein>
<accession>A0A0E0FRW1</accession>
<organism evidence="1">
    <name type="scientific">Oryza nivara</name>
    <name type="common">Indian wild rice</name>
    <name type="synonym">Oryza sativa f. spontanea</name>
    <dbReference type="NCBI Taxonomy" id="4536"/>
    <lineage>
        <taxon>Eukaryota</taxon>
        <taxon>Viridiplantae</taxon>
        <taxon>Streptophyta</taxon>
        <taxon>Embryophyta</taxon>
        <taxon>Tracheophyta</taxon>
        <taxon>Spermatophyta</taxon>
        <taxon>Magnoliopsida</taxon>
        <taxon>Liliopsida</taxon>
        <taxon>Poales</taxon>
        <taxon>Poaceae</taxon>
        <taxon>BOP clade</taxon>
        <taxon>Oryzoideae</taxon>
        <taxon>Oryzeae</taxon>
        <taxon>Oryzinae</taxon>
        <taxon>Oryza</taxon>
    </lineage>
</organism>
<name>A0A0E0FRW1_ORYNI</name>
<dbReference type="OMA" id="VSIGHEQ"/>
<dbReference type="AlphaFoldDB" id="A0A0E0FRW1"/>
<dbReference type="Gramene" id="ONIVA01G32010.1">
    <property type="protein sequence ID" value="ONIVA01G32010.1"/>
    <property type="gene ID" value="ONIVA01G32010"/>
</dbReference>
<evidence type="ECO:0000313" key="2">
    <source>
        <dbReference type="Proteomes" id="UP000006591"/>
    </source>
</evidence>
<dbReference type="EnsemblPlants" id="ONIVA01G32010.1">
    <property type="protein sequence ID" value="ONIVA01G32010.1"/>
    <property type="gene ID" value="ONIVA01G32010"/>
</dbReference>
<evidence type="ECO:0000313" key="1">
    <source>
        <dbReference type="EnsemblPlants" id="ONIVA01G32010.1"/>
    </source>
</evidence>
<reference evidence="1" key="2">
    <citation type="submission" date="2018-04" db="EMBL/GenBank/DDBJ databases">
        <title>OnivRS2 (Oryza nivara Reference Sequence Version 2).</title>
        <authorList>
            <person name="Zhang J."/>
            <person name="Kudrna D."/>
            <person name="Lee S."/>
            <person name="Talag J."/>
            <person name="Rajasekar S."/>
            <person name="Welchert J."/>
            <person name="Hsing Y.-I."/>
            <person name="Wing R.A."/>
        </authorList>
    </citation>
    <scope>NUCLEOTIDE SEQUENCE [LARGE SCALE GENOMIC DNA]</scope>
</reference>
<sequence length="106" mass="11445">MGAMGKLRVFVVQEPVVAASCLIAGFGIPYPPSPQDCSSVVSIGHEQSVSLVSCPKLLPRLECHGGGKEDPHRVSATQRTLQATQLPQVRESGLAVKRGKRRRDWV</sequence>
<proteinExistence type="predicted"/>
<dbReference type="Proteomes" id="UP000006591">
    <property type="component" value="Chromosome 1"/>
</dbReference>
<keyword evidence="2" id="KW-1185">Reference proteome</keyword>
<reference evidence="1" key="1">
    <citation type="submission" date="2015-04" db="UniProtKB">
        <authorList>
            <consortium name="EnsemblPlants"/>
        </authorList>
    </citation>
    <scope>IDENTIFICATION</scope>
    <source>
        <strain evidence="1">SL10</strain>
    </source>
</reference>
<dbReference type="HOGENOM" id="CLU_150305_0_0_1"/>